<dbReference type="OrthoDB" id="9806592at2"/>
<dbReference type="RefSeq" id="WP_149404048.1">
    <property type="nucleotide sequence ID" value="NZ_BIXY01000099.1"/>
</dbReference>
<keyword evidence="3" id="KW-1185">Reference proteome</keyword>
<name>A0A5A5TJK7_9CHLR</name>
<comment type="caution">
    <text evidence="2">The sequence shown here is derived from an EMBL/GenBank/DDBJ whole genome shotgun (WGS) entry which is preliminary data.</text>
</comment>
<sequence length="701" mass="76639">MTLVSSPLQEAQAISLTGQIIEQIESTDGHEVRVTVIQGGRSKNGYAYDDAALHTIASLLDGAQAYADHARSDVDQVNRSVRDVVGFYHDVHYVPSSASQSVSVGRVDASLHIFEAADWLWSLIKEACALGRPELIGLSVDILGQWQVNEQTQSRDVTSVLQVNSCDIVTRPSAGGAFRRILHADTQTAPRAVLDDHPATFVTHTSSTQGGSPLMSDTIMTEQLTASTLPPTTSPLEGARLLEQQQQLEQQRLEMERLLEDARLQKAALTLERRLQESIIPDALKSQLRQRFQGRVFEERELEAELNSSQQLLAQLTRDGVIRGHGHEKATVGQMVTEAEKVQAAFDAMFDLTIDTARLGNIRGFVSIHEAYARVTGDAVLHAGISHSSHLGPIHVAESAPIGRISEADTTTASFSYLLGTSMNKRLLKDYQAWPAEWQKFVTIAPIRDFKQQSRVRLGAFGSLSVVAEDMPYSAVTLTDSAATYVPQKRGNLVTISRETILNDDLQAIRQIPTKLAVAAAYTLAEFVYSFLSTNPLIYDSSNLFTSGAPHTNLGTGALSTTAMQSGITAMREQTNYAGKRLGLRPRYLVVPPELEWTSMVVTKSAGVPGSPNNDINPMLGYVTPIISPQLSSPSQWFLVGDPREVDTIEVGFVGGQVNPSLFIQDQPVVGLNFTQDVISYKIRHEYGGAVVDYRGLYRGI</sequence>
<accession>A0A5A5TJK7</accession>
<evidence type="ECO:0000256" key="1">
    <source>
        <dbReference type="SAM" id="Coils"/>
    </source>
</evidence>
<reference evidence="2 3" key="1">
    <citation type="submission" date="2019-01" db="EMBL/GenBank/DDBJ databases">
        <title>Draft genome sequence of Dictyobacter sp. Uno17.</title>
        <authorList>
            <person name="Wang C.M."/>
            <person name="Zheng Y."/>
            <person name="Sakai Y."/>
            <person name="Abe K."/>
            <person name="Yokota A."/>
            <person name="Yabe S."/>
        </authorList>
    </citation>
    <scope>NUCLEOTIDE SEQUENCE [LARGE SCALE GENOMIC DNA]</scope>
    <source>
        <strain evidence="2 3">Uno17</strain>
    </source>
</reference>
<proteinExistence type="predicted"/>
<protein>
    <submittedName>
        <fullName evidence="2">Uncharacterized protein</fullName>
    </submittedName>
</protein>
<dbReference type="Proteomes" id="UP000322530">
    <property type="component" value="Unassembled WGS sequence"/>
</dbReference>
<dbReference type="AlphaFoldDB" id="A0A5A5TJK7"/>
<dbReference type="Pfam" id="PF25209">
    <property type="entry name" value="Phage_capsid_4"/>
    <property type="match status" value="1"/>
</dbReference>
<dbReference type="EMBL" id="BIXY01000099">
    <property type="protein sequence ID" value="GCF11209.1"/>
    <property type="molecule type" value="Genomic_DNA"/>
</dbReference>
<keyword evidence="1" id="KW-0175">Coiled coil</keyword>
<evidence type="ECO:0000313" key="2">
    <source>
        <dbReference type="EMBL" id="GCF11209.1"/>
    </source>
</evidence>
<evidence type="ECO:0000313" key="3">
    <source>
        <dbReference type="Proteomes" id="UP000322530"/>
    </source>
</evidence>
<gene>
    <name evidence="2" type="ORF">KDI_47730</name>
</gene>
<organism evidence="2 3">
    <name type="scientific">Dictyobacter arantiisoli</name>
    <dbReference type="NCBI Taxonomy" id="2014874"/>
    <lineage>
        <taxon>Bacteria</taxon>
        <taxon>Bacillati</taxon>
        <taxon>Chloroflexota</taxon>
        <taxon>Ktedonobacteria</taxon>
        <taxon>Ktedonobacterales</taxon>
        <taxon>Dictyobacteraceae</taxon>
        <taxon>Dictyobacter</taxon>
    </lineage>
</organism>
<feature type="coiled-coil region" evidence="1">
    <location>
        <begin position="238"/>
        <end position="272"/>
    </location>
</feature>